<keyword evidence="2" id="KW-0732">Signal</keyword>
<name>A0A1E3B3M0_ASPCR</name>
<dbReference type="PANTHER" id="PTHR36195">
    <property type="entry name" value="DOMAIN PROTEIN, PUTATIVE (AFU_ORTHOLOGUE AFUA_5G01990)-RELATED-RELATED"/>
    <property type="match status" value="1"/>
</dbReference>
<dbReference type="AlphaFoldDB" id="A0A1E3B3M0"/>
<feature type="signal peptide" evidence="2">
    <location>
        <begin position="1"/>
        <end position="21"/>
    </location>
</feature>
<proteinExistence type="predicted"/>
<dbReference type="Pfam" id="PF04681">
    <property type="entry name" value="Bys1"/>
    <property type="match status" value="1"/>
</dbReference>
<evidence type="ECO:0000313" key="3">
    <source>
        <dbReference type="EMBL" id="ODM15036.1"/>
    </source>
</evidence>
<accession>A0A1E3B3M0</accession>
<feature type="region of interest" description="Disordered" evidence="1">
    <location>
        <begin position="44"/>
        <end position="124"/>
    </location>
</feature>
<evidence type="ECO:0000313" key="4">
    <source>
        <dbReference type="Proteomes" id="UP000094569"/>
    </source>
</evidence>
<keyword evidence="4" id="KW-1185">Reference proteome</keyword>
<dbReference type="EMBL" id="JXNT01000019">
    <property type="protein sequence ID" value="ODM15036.1"/>
    <property type="molecule type" value="Genomic_DNA"/>
</dbReference>
<evidence type="ECO:0000256" key="1">
    <source>
        <dbReference type="SAM" id="MobiDB-lite"/>
    </source>
</evidence>
<feature type="chain" id="PRO_5009123379" evidence="2">
    <location>
        <begin position="22"/>
        <end position="283"/>
    </location>
</feature>
<gene>
    <name evidence="3" type="ORF">SI65_09531</name>
</gene>
<dbReference type="OrthoDB" id="3682664at2759"/>
<reference evidence="3 4" key="1">
    <citation type="journal article" date="2016" name="BMC Genomics">
        <title>Comparative genomic and transcriptomic analyses of the Fuzhuan brick tea-fermentation fungus Aspergillus cristatus.</title>
        <authorList>
            <person name="Ge Y."/>
            <person name="Wang Y."/>
            <person name="Liu Y."/>
            <person name="Tan Y."/>
            <person name="Ren X."/>
            <person name="Zhang X."/>
            <person name="Hyde K.D."/>
            <person name="Liu Y."/>
            <person name="Liu Z."/>
        </authorList>
    </citation>
    <scope>NUCLEOTIDE SEQUENCE [LARGE SCALE GENOMIC DNA]</scope>
    <source>
        <strain evidence="3 4">GZAAS20.1005</strain>
    </source>
</reference>
<feature type="compositionally biased region" description="Gly residues" evidence="1">
    <location>
        <begin position="90"/>
        <end position="110"/>
    </location>
</feature>
<feature type="compositionally biased region" description="Basic and acidic residues" evidence="1">
    <location>
        <begin position="66"/>
        <end position="87"/>
    </location>
</feature>
<dbReference type="InterPro" id="IPR006771">
    <property type="entry name" value="CetA-like"/>
</dbReference>
<organism evidence="3 4">
    <name type="scientific">Aspergillus cristatus</name>
    <name type="common">Chinese Fuzhuan brick tea-fermentation fungus</name>
    <name type="synonym">Eurotium cristatum</name>
    <dbReference type="NCBI Taxonomy" id="573508"/>
    <lineage>
        <taxon>Eukaryota</taxon>
        <taxon>Fungi</taxon>
        <taxon>Dikarya</taxon>
        <taxon>Ascomycota</taxon>
        <taxon>Pezizomycotina</taxon>
        <taxon>Eurotiomycetes</taxon>
        <taxon>Eurotiomycetidae</taxon>
        <taxon>Eurotiales</taxon>
        <taxon>Aspergillaceae</taxon>
        <taxon>Aspergillus</taxon>
        <taxon>Aspergillus subgen. Aspergillus</taxon>
    </lineage>
</organism>
<dbReference type="STRING" id="573508.A0A1E3B3M0"/>
<sequence length="283" mass="30443">MNIFLIFFLGLALAVPHGMYGLNPTTNTITHMNLKHSIIHPEDANTHQHHQRHEPMPMDTTTNPDTDLKETTHHDGPPHHGGGDHHGGGGHHGGGHHGGGPPHHGGGGHHGGGHHGGGHHGPPYKLLAANPFVFPNTTNTTTGGGHAIIQNSCAYPLYLWSVGASISPQYTLPAYHSYREPFRHDAVSGGIAMKITTAPNGLFTGRPQTIFAYNLNVNASRVWYDLSDVFGDPFEGSEVKVGTVRRDGTTSVEGGLRWEDGVPPRGSQVRVVDSREDLKVEFC</sequence>
<dbReference type="PANTHER" id="PTHR36195:SF4">
    <property type="entry name" value="DOMAIN PROTEIN, PUTATIVE (AFU_ORTHOLOGUE AFUA_5G01990)-RELATED"/>
    <property type="match status" value="1"/>
</dbReference>
<protein>
    <submittedName>
        <fullName evidence="3">Uncharacterized protein</fullName>
    </submittedName>
</protein>
<dbReference type="Proteomes" id="UP000094569">
    <property type="component" value="Unassembled WGS sequence"/>
</dbReference>
<evidence type="ECO:0000256" key="2">
    <source>
        <dbReference type="SAM" id="SignalP"/>
    </source>
</evidence>
<dbReference type="VEuPathDB" id="FungiDB:SI65_09531"/>
<comment type="caution">
    <text evidence="3">The sequence shown here is derived from an EMBL/GenBank/DDBJ whole genome shotgun (WGS) entry which is preliminary data.</text>
</comment>